<feature type="domain" description="CMP/dCMP-type deaminase" evidence="14">
    <location>
        <begin position="14"/>
        <end position="140"/>
    </location>
</feature>
<name>A0AAJ7CBM9_CEPCN</name>
<dbReference type="GO" id="GO:0004126">
    <property type="term" value="F:cytidine deaminase activity"/>
    <property type="evidence" value="ECO:0007669"/>
    <property type="project" value="UniProtKB-UniRule"/>
</dbReference>
<evidence type="ECO:0000259" key="14">
    <source>
        <dbReference type="PROSITE" id="PS51747"/>
    </source>
</evidence>
<evidence type="ECO:0000256" key="13">
    <source>
        <dbReference type="RuleBase" id="RU364006"/>
    </source>
</evidence>
<keyword evidence="5 12" id="KW-0479">Metal-binding</keyword>
<comment type="catalytic activity">
    <reaction evidence="9 13">
        <text>cytidine + H2O + H(+) = uridine + NH4(+)</text>
        <dbReference type="Rhea" id="RHEA:16069"/>
        <dbReference type="ChEBI" id="CHEBI:15377"/>
        <dbReference type="ChEBI" id="CHEBI:15378"/>
        <dbReference type="ChEBI" id="CHEBI:16704"/>
        <dbReference type="ChEBI" id="CHEBI:17562"/>
        <dbReference type="ChEBI" id="CHEBI:28938"/>
        <dbReference type="EC" id="3.5.4.5"/>
    </reaction>
</comment>
<dbReference type="EC" id="3.5.4.5" evidence="4 13"/>
<dbReference type="GO" id="GO:0055086">
    <property type="term" value="P:nucleobase-containing small molecule metabolic process"/>
    <property type="evidence" value="ECO:0007669"/>
    <property type="project" value="UniProtKB-ARBA"/>
</dbReference>
<dbReference type="Pfam" id="PF00383">
    <property type="entry name" value="dCMP_cyt_deam_1"/>
    <property type="match status" value="1"/>
</dbReference>
<feature type="binding site" evidence="12">
    <location>
        <position position="101"/>
    </location>
    <ligand>
        <name>Zn(2+)</name>
        <dbReference type="ChEBI" id="CHEBI:29105"/>
        <note>catalytic</note>
    </ligand>
</feature>
<sequence length="142" mass="15367">MSSGTIVSSEHLDEDIRELVREATIVRERAYAPYSNFKVGAALRGENGTIFKGCNVENSAYPAGVCAERAALFQAVTEGQKKFKAVVVVASGNFTSPCGICRQALAEFGDMLVYLVPANNPQQILKTSIKELLPMAFSFNTI</sequence>
<evidence type="ECO:0000256" key="3">
    <source>
        <dbReference type="ARBA" id="ARBA00006576"/>
    </source>
</evidence>
<proteinExistence type="inferred from homology"/>
<dbReference type="InterPro" id="IPR016193">
    <property type="entry name" value="Cytidine_deaminase-like"/>
</dbReference>
<comment type="function">
    <text evidence="2 13">This enzyme scavenges exogenous and endogenous cytidine and 2'-deoxycytidine for UMP synthesis.</text>
</comment>
<dbReference type="InterPro" id="IPR006262">
    <property type="entry name" value="Cyt_deam_tetra"/>
</dbReference>
<accession>A0AAJ7CBM9</accession>
<protein>
    <recommendedName>
        <fullName evidence="4 13">Cytidine deaminase</fullName>
        <ecNumber evidence="4 13">3.5.4.5</ecNumber>
    </recommendedName>
    <alternativeName>
        <fullName evidence="8 13">Cytidine aminohydrolase</fullName>
    </alternativeName>
</protein>
<evidence type="ECO:0000256" key="11">
    <source>
        <dbReference type="PIRSR" id="PIRSR606262-2"/>
    </source>
</evidence>
<keyword evidence="7 12" id="KW-0862">Zinc</keyword>
<gene>
    <name evidence="16" type="primary">LOC107273277</name>
</gene>
<feature type="binding site" evidence="11">
    <location>
        <begin position="55"/>
        <end position="61"/>
    </location>
    <ligand>
        <name>substrate</name>
    </ligand>
</feature>
<keyword evidence="6 13" id="KW-0378">Hydrolase</keyword>
<evidence type="ECO:0000256" key="9">
    <source>
        <dbReference type="ARBA" id="ARBA00049558"/>
    </source>
</evidence>
<dbReference type="KEGG" id="ccin:107273277"/>
<reference evidence="16" key="1">
    <citation type="submission" date="2025-08" db="UniProtKB">
        <authorList>
            <consortium name="RefSeq"/>
        </authorList>
    </citation>
    <scope>IDENTIFICATION</scope>
</reference>
<evidence type="ECO:0000313" key="15">
    <source>
        <dbReference type="Proteomes" id="UP000694920"/>
    </source>
</evidence>
<dbReference type="PROSITE" id="PS00903">
    <property type="entry name" value="CYT_DCMP_DEAMINASES_1"/>
    <property type="match status" value="1"/>
</dbReference>
<dbReference type="FunFam" id="3.40.140.10:FF:000008">
    <property type="entry name" value="Cytidine deaminase"/>
    <property type="match status" value="1"/>
</dbReference>
<dbReference type="GO" id="GO:0042802">
    <property type="term" value="F:identical protein binding"/>
    <property type="evidence" value="ECO:0007669"/>
    <property type="project" value="UniProtKB-ARBA"/>
</dbReference>
<evidence type="ECO:0000313" key="16">
    <source>
        <dbReference type="RefSeq" id="XP_015606802.1"/>
    </source>
</evidence>
<dbReference type="InterPro" id="IPR016192">
    <property type="entry name" value="APOBEC/CMP_deaminase_Zn-bd"/>
</dbReference>
<dbReference type="AlphaFoldDB" id="A0AAJ7CBM9"/>
<evidence type="ECO:0000256" key="12">
    <source>
        <dbReference type="PIRSR" id="PIRSR606262-3"/>
    </source>
</evidence>
<dbReference type="PANTHER" id="PTHR11644:SF2">
    <property type="entry name" value="CYTIDINE DEAMINASE"/>
    <property type="match status" value="1"/>
</dbReference>
<evidence type="ECO:0000256" key="4">
    <source>
        <dbReference type="ARBA" id="ARBA00012783"/>
    </source>
</evidence>
<feature type="binding site" evidence="12">
    <location>
        <position position="98"/>
    </location>
    <ligand>
        <name>Zn(2+)</name>
        <dbReference type="ChEBI" id="CHEBI:29105"/>
        <note>catalytic</note>
    </ligand>
</feature>
<dbReference type="Proteomes" id="UP000694920">
    <property type="component" value="Unplaced"/>
</dbReference>
<evidence type="ECO:0000256" key="1">
    <source>
        <dbReference type="ARBA" id="ARBA00001947"/>
    </source>
</evidence>
<dbReference type="PROSITE" id="PS51747">
    <property type="entry name" value="CYT_DCMP_DEAMINASES_2"/>
    <property type="match status" value="1"/>
</dbReference>
<dbReference type="PANTHER" id="PTHR11644">
    <property type="entry name" value="CYTIDINE DEAMINASE"/>
    <property type="match status" value="1"/>
</dbReference>
<dbReference type="SUPFAM" id="SSF53927">
    <property type="entry name" value="Cytidine deaminase-like"/>
    <property type="match status" value="1"/>
</dbReference>
<comment type="cofactor">
    <cofactor evidence="1 12 13">
        <name>Zn(2+)</name>
        <dbReference type="ChEBI" id="CHEBI:29105"/>
    </cofactor>
</comment>
<dbReference type="InterPro" id="IPR002125">
    <property type="entry name" value="CMP_dCMP_dom"/>
</dbReference>
<dbReference type="Gene3D" id="3.40.140.10">
    <property type="entry name" value="Cytidine Deaminase, domain 2"/>
    <property type="match status" value="1"/>
</dbReference>
<evidence type="ECO:0000256" key="8">
    <source>
        <dbReference type="ARBA" id="ARBA00032005"/>
    </source>
</evidence>
<feature type="binding site" evidence="12">
    <location>
        <position position="66"/>
    </location>
    <ligand>
        <name>Zn(2+)</name>
        <dbReference type="ChEBI" id="CHEBI:29105"/>
        <note>catalytic</note>
    </ligand>
</feature>
<evidence type="ECO:0000256" key="10">
    <source>
        <dbReference type="PIRSR" id="PIRSR606262-1"/>
    </source>
</evidence>
<organism evidence="15 16">
    <name type="scientific">Cephus cinctus</name>
    <name type="common">Wheat stem sawfly</name>
    <dbReference type="NCBI Taxonomy" id="211228"/>
    <lineage>
        <taxon>Eukaryota</taxon>
        <taxon>Metazoa</taxon>
        <taxon>Ecdysozoa</taxon>
        <taxon>Arthropoda</taxon>
        <taxon>Hexapoda</taxon>
        <taxon>Insecta</taxon>
        <taxon>Pterygota</taxon>
        <taxon>Neoptera</taxon>
        <taxon>Endopterygota</taxon>
        <taxon>Hymenoptera</taxon>
        <taxon>Cephoidea</taxon>
        <taxon>Cephidae</taxon>
        <taxon>Cephus</taxon>
    </lineage>
</organism>
<dbReference type="RefSeq" id="XP_015606802.1">
    <property type="nucleotide sequence ID" value="XM_015751316.2"/>
</dbReference>
<dbReference type="NCBIfam" id="TIGR01354">
    <property type="entry name" value="cyt_deam_tetra"/>
    <property type="match status" value="1"/>
</dbReference>
<dbReference type="GO" id="GO:0072527">
    <property type="term" value="P:pyrimidine-containing compound metabolic process"/>
    <property type="evidence" value="ECO:0007669"/>
    <property type="project" value="UniProtKB-ARBA"/>
</dbReference>
<dbReference type="GO" id="GO:0005829">
    <property type="term" value="C:cytosol"/>
    <property type="evidence" value="ECO:0007669"/>
    <property type="project" value="TreeGrafter"/>
</dbReference>
<evidence type="ECO:0000256" key="7">
    <source>
        <dbReference type="ARBA" id="ARBA00022833"/>
    </source>
</evidence>
<dbReference type="CDD" id="cd01283">
    <property type="entry name" value="cytidine_deaminase"/>
    <property type="match status" value="1"/>
</dbReference>
<dbReference type="GeneID" id="107273277"/>
<keyword evidence="15" id="KW-1185">Reference proteome</keyword>
<comment type="catalytic activity">
    <reaction evidence="13">
        <text>2'-deoxycytidine + H2O + H(+) = 2'-deoxyuridine + NH4(+)</text>
        <dbReference type="Rhea" id="RHEA:13433"/>
        <dbReference type="ChEBI" id="CHEBI:15377"/>
        <dbReference type="ChEBI" id="CHEBI:15378"/>
        <dbReference type="ChEBI" id="CHEBI:15698"/>
        <dbReference type="ChEBI" id="CHEBI:16450"/>
        <dbReference type="ChEBI" id="CHEBI:28938"/>
        <dbReference type="EC" id="3.5.4.5"/>
    </reaction>
</comment>
<dbReference type="GO" id="GO:0008270">
    <property type="term" value="F:zinc ion binding"/>
    <property type="evidence" value="ECO:0007669"/>
    <property type="project" value="UniProtKB-UniRule"/>
</dbReference>
<feature type="active site" description="Proton donor" evidence="10">
    <location>
        <position position="68"/>
    </location>
</feature>
<evidence type="ECO:0000256" key="6">
    <source>
        <dbReference type="ARBA" id="ARBA00022801"/>
    </source>
</evidence>
<dbReference type="NCBIfam" id="NF004064">
    <property type="entry name" value="PRK05578.1"/>
    <property type="match status" value="1"/>
</dbReference>
<evidence type="ECO:0000256" key="2">
    <source>
        <dbReference type="ARBA" id="ARBA00003949"/>
    </source>
</evidence>
<dbReference type="InterPro" id="IPR050202">
    <property type="entry name" value="Cyt/Deoxycyt_deaminase"/>
</dbReference>
<evidence type="ECO:0000256" key="5">
    <source>
        <dbReference type="ARBA" id="ARBA00022723"/>
    </source>
</evidence>
<comment type="similarity">
    <text evidence="3 13">Belongs to the cytidine and deoxycytidylate deaminase family.</text>
</comment>